<dbReference type="RefSeq" id="XP_013336187.1">
    <property type="nucleotide sequence ID" value="XM_013480733.1"/>
</dbReference>
<dbReference type="AlphaFoldDB" id="U6MAQ3"/>
<evidence type="ECO:0000313" key="1">
    <source>
        <dbReference type="EMBL" id="CDJ59539.1"/>
    </source>
</evidence>
<evidence type="ECO:0000313" key="2">
    <source>
        <dbReference type="Proteomes" id="UP000030763"/>
    </source>
</evidence>
<proteinExistence type="predicted"/>
<name>U6MAQ3_EIMMA</name>
<gene>
    <name evidence="1" type="ORF">EMWEY_00057900</name>
</gene>
<keyword evidence="2" id="KW-1185">Reference proteome</keyword>
<dbReference type="EMBL" id="HG720529">
    <property type="protein sequence ID" value="CDJ59539.1"/>
    <property type="molecule type" value="Genomic_DNA"/>
</dbReference>
<reference evidence="1" key="2">
    <citation type="submission" date="2013-10" db="EMBL/GenBank/DDBJ databases">
        <authorList>
            <person name="Aslett M."/>
        </authorList>
    </citation>
    <scope>NUCLEOTIDE SEQUENCE [LARGE SCALE GENOMIC DNA]</scope>
    <source>
        <strain evidence="1">Weybridge</strain>
    </source>
</reference>
<reference evidence="1" key="1">
    <citation type="submission" date="2013-10" db="EMBL/GenBank/DDBJ databases">
        <title>Genomic analysis of the causative agents of coccidiosis in chickens.</title>
        <authorList>
            <person name="Reid A.J."/>
            <person name="Blake D."/>
            <person name="Billington K."/>
            <person name="Browne H."/>
            <person name="Dunn M."/>
            <person name="Hung S."/>
            <person name="Kawahara F."/>
            <person name="Miranda-Saavedra D."/>
            <person name="Mourier T."/>
            <person name="Nagra H."/>
            <person name="Otto T.D."/>
            <person name="Rawlings N."/>
            <person name="Sanchez A."/>
            <person name="Sanders M."/>
            <person name="Subramaniam C."/>
            <person name="Tay Y."/>
            <person name="Dear P."/>
            <person name="Doerig C."/>
            <person name="Gruber A."/>
            <person name="Parkinson J."/>
            <person name="Shirley M."/>
            <person name="Wan K.L."/>
            <person name="Berriman M."/>
            <person name="Tomley F."/>
            <person name="Pain A."/>
        </authorList>
    </citation>
    <scope>NUCLEOTIDE SEQUENCE [LARGE SCALE GENOMIC DNA]</scope>
    <source>
        <strain evidence="1">Weybridge</strain>
    </source>
</reference>
<dbReference type="Proteomes" id="UP000030763">
    <property type="component" value="Unassembled WGS sequence"/>
</dbReference>
<accession>U6MAQ3</accession>
<protein>
    <submittedName>
        <fullName evidence="1">Uncharacterized protein</fullName>
    </submittedName>
</protein>
<organism evidence="1 2">
    <name type="scientific">Eimeria maxima</name>
    <name type="common">Coccidian parasite</name>
    <dbReference type="NCBI Taxonomy" id="5804"/>
    <lineage>
        <taxon>Eukaryota</taxon>
        <taxon>Sar</taxon>
        <taxon>Alveolata</taxon>
        <taxon>Apicomplexa</taxon>
        <taxon>Conoidasida</taxon>
        <taxon>Coccidia</taxon>
        <taxon>Eucoccidiorida</taxon>
        <taxon>Eimeriorina</taxon>
        <taxon>Eimeriidae</taxon>
        <taxon>Eimeria</taxon>
    </lineage>
</organism>
<dbReference type="GeneID" id="25339776"/>
<dbReference type="VEuPathDB" id="ToxoDB:EMWEY_00057900"/>
<sequence length="185" mass="19656">MERAGPCGRTCNEGLAPGGAGERAGEDCEFGAAKRESGGIGITRFSVWCPGKECCFRIECLGGCGRICKGRLVLERTGERAGTDRELGMREKLNSGMGMTRVSAWHLGKEYCCNIEGVGGCGRLCEQCLVVESAGAPAGADLDKHSNSVWQWSEQANVQEQTESGNIVGDWACVDDRAGADSELE</sequence>